<name>A0A1V3XWW2_MYCKA</name>
<dbReference type="Pfam" id="PF00698">
    <property type="entry name" value="Acyl_transf_1"/>
    <property type="match status" value="1"/>
</dbReference>
<dbReference type="Gene3D" id="3.30.70.250">
    <property type="entry name" value="Malonyl-CoA ACP transacylase, ACP-binding"/>
    <property type="match status" value="1"/>
</dbReference>
<feature type="domain" description="Malonyl-CoA:ACP transacylase (MAT)" evidence="6">
    <location>
        <begin position="5"/>
        <end position="224"/>
    </location>
</feature>
<gene>
    <name evidence="7" type="ORF">BZL29_1189</name>
</gene>
<protein>
    <submittedName>
        <fullName evidence="7">Acyl transferase domain protein</fullName>
    </submittedName>
</protein>
<keyword evidence="3 7" id="KW-0808">Transferase</keyword>
<evidence type="ECO:0000259" key="6">
    <source>
        <dbReference type="SMART" id="SM00827"/>
    </source>
</evidence>
<dbReference type="GO" id="GO:0071770">
    <property type="term" value="P:DIM/DIP cell wall layer assembly"/>
    <property type="evidence" value="ECO:0007669"/>
    <property type="project" value="TreeGrafter"/>
</dbReference>
<dbReference type="InterPro" id="IPR016036">
    <property type="entry name" value="Malonyl_transacylase_ACP-bd"/>
</dbReference>
<evidence type="ECO:0000313" key="8">
    <source>
        <dbReference type="Proteomes" id="UP000188532"/>
    </source>
</evidence>
<keyword evidence="2" id="KW-0597">Phosphoprotein</keyword>
<dbReference type="GO" id="GO:0005886">
    <property type="term" value="C:plasma membrane"/>
    <property type="evidence" value="ECO:0007669"/>
    <property type="project" value="TreeGrafter"/>
</dbReference>
<proteinExistence type="predicted"/>
<evidence type="ECO:0000256" key="3">
    <source>
        <dbReference type="ARBA" id="ARBA00022679"/>
    </source>
</evidence>
<feature type="region of interest" description="Disordered" evidence="5">
    <location>
        <begin position="176"/>
        <end position="227"/>
    </location>
</feature>
<dbReference type="InterPro" id="IPR050091">
    <property type="entry name" value="PKS_NRPS_Biosynth_Enz"/>
</dbReference>
<dbReference type="PANTHER" id="PTHR43775">
    <property type="entry name" value="FATTY ACID SYNTHASE"/>
    <property type="match status" value="1"/>
</dbReference>
<evidence type="ECO:0000256" key="4">
    <source>
        <dbReference type="ARBA" id="ARBA00023268"/>
    </source>
</evidence>
<accession>A0A1V3XWW2</accession>
<dbReference type="InterPro" id="IPR001227">
    <property type="entry name" value="Ac_transferase_dom_sf"/>
</dbReference>
<dbReference type="Proteomes" id="UP000188532">
    <property type="component" value="Unassembled WGS sequence"/>
</dbReference>
<evidence type="ECO:0000256" key="1">
    <source>
        <dbReference type="ARBA" id="ARBA00022450"/>
    </source>
</evidence>
<evidence type="ECO:0000313" key="7">
    <source>
        <dbReference type="EMBL" id="OOK83256.1"/>
    </source>
</evidence>
<dbReference type="GO" id="GO:0004312">
    <property type="term" value="F:fatty acid synthase activity"/>
    <property type="evidence" value="ECO:0007669"/>
    <property type="project" value="TreeGrafter"/>
</dbReference>
<dbReference type="SUPFAM" id="SSF52151">
    <property type="entry name" value="FabD/lysophospholipase-like"/>
    <property type="match status" value="1"/>
</dbReference>
<dbReference type="PANTHER" id="PTHR43775:SF37">
    <property type="entry name" value="SI:DKEY-61P9.11"/>
    <property type="match status" value="1"/>
</dbReference>
<dbReference type="Gene3D" id="3.40.366.10">
    <property type="entry name" value="Malonyl-Coenzyme A Acyl Carrier Protein, domain 2"/>
    <property type="match status" value="1"/>
</dbReference>
<keyword evidence="1" id="KW-0596">Phosphopantetheine</keyword>
<evidence type="ECO:0000256" key="2">
    <source>
        <dbReference type="ARBA" id="ARBA00022553"/>
    </source>
</evidence>
<dbReference type="GO" id="GO:0005737">
    <property type="term" value="C:cytoplasm"/>
    <property type="evidence" value="ECO:0007669"/>
    <property type="project" value="TreeGrafter"/>
</dbReference>
<evidence type="ECO:0000256" key="5">
    <source>
        <dbReference type="SAM" id="MobiDB-lite"/>
    </source>
</evidence>
<dbReference type="GO" id="GO:0006633">
    <property type="term" value="P:fatty acid biosynthetic process"/>
    <property type="evidence" value="ECO:0007669"/>
    <property type="project" value="TreeGrafter"/>
</dbReference>
<feature type="compositionally biased region" description="Polar residues" evidence="5">
    <location>
        <begin position="216"/>
        <end position="227"/>
    </location>
</feature>
<feature type="compositionally biased region" description="Low complexity" evidence="5">
    <location>
        <begin position="196"/>
        <end position="208"/>
    </location>
</feature>
<comment type="caution">
    <text evidence="7">The sequence shown here is derived from an EMBL/GenBank/DDBJ whole genome shotgun (WGS) entry which is preliminary data.</text>
</comment>
<dbReference type="EMBL" id="MVBN01000001">
    <property type="protein sequence ID" value="OOK83256.1"/>
    <property type="molecule type" value="Genomic_DNA"/>
</dbReference>
<keyword evidence="4" id="KW-0511">Multifunctional enzyme</keyword>
<dbReference type="InterPro" id="IPR014043">
    <property type="entry name" value="Acyl_transferase_dom"/>
</dbReference>
<dbReference type="AlphaFoldDB" id="A0A1V3XWW2"/>
<dbReference type="FunFam" id="3.30.70.250:FF:000003">
    <property type="entry name" value="Polyketide beta-ketoacyl synthase Pks3"/>
    <property type="match status" value="1"/>
</dbReference>
<dbReference type="SUPFAM" id="SSF55048">
    <property type="entry name" value="Probable ACP-binding domain of malonyl-CoA ACP transacylase"/>
    <property type="match status" value="1"/>
</dbReference>
<organism evidence="7 8">
    <name type="scientific">Mycobacterium kansasii</name>
    <dbReference type="NCBI Taxonomy" id="1768"/>
    <lineage>
        <taxon>Bacteria</taxon>
        <taxon>Bacillati</taxon>
        <taxon>Actinomycetota</taxon>
        <taxon>Actinomycetes</taxon>
        <taxon>Mycobacteriales</taxon>
        <taxon>Mycobacteriaceae</taxon>
        <taxon>Mycobacterium</taxon>
    </lineage>
</organism>
<dbReference type="InterPro" id="IPR016035">
    <property type="entry name" value="Acyl_Trfase/lysoPLipase"/>
</dbReference>
<sequence>MIAEGKELVGIEQIQLGLIGMQLALTALWRSYGVQPDLVIGHSMGEVAAAVVAGALTPAQGLRVTATRARLMAPLSGQGAMALLELDAAETQALIADYPQVSLGIYASPRQTAIAGPPQQIDALIETVRQRNGYGTRVSIEVAPHNAAMDPLQPQMRCELADLTPRQPTIPIISTTYPDLGAGPVSGPSSMPSTGRPTCATRSTSSRPSPGPVPITTCSSRSARTRC</sequence>
<reference evidence="7 8" key="1">
    <citation type="submission" date="2017-02" db="EMBL/GenBank/DDBJ databases">
        <title>Complete genome sequences of Mycobacterium kansasii strains isolated from rhesus macaques.</title>
        <authorList>
            <person name="Panda A."/>
            <person name="Nagaraj S."/>
            <person name="Zhao X."/>
            <person name="Tettelin H."/>
            <person name="Detolla L.J."/>
        </authorList>
    </citation>
    <scope>NUCLEOTIDE SEQUENCE [LARGE SCALE GENOMIC DNA]</scope>
    <source>
        <strain evidence="7 8">11-3469</strain>
    </source>
</reference>
<dbReference type="SMART" id="SM00827">
    <property type="entry name" value="PKS_AT"/>
    <property type="match status" value="1"/>
</dbReference>